<reference evidence="2" key="2">
    <citation type="submission" date="2020-09" db="EMBL/GenBank/DDBJ databases">
        <authorList>
            <person name="Sun Q."/>
            <person name="Zhou Y."/>
        </authorList>
    </citation>
    <scope>NUCLEOTIDE SEQUENCE</scope>
    <source>
        <strain evidence="2">CGMCC 4.7138</strain>
    </source>
</reference>
<comment type="caution">
    <text evidence="2">The sequence shown here is derived from an EMBL/GenBank/DDBJ whole genome shotgun (WGS) entry which is preliminary data.</text>
</comment>
<feature type="region of interest" description="Disordered" evidence="1">
    <location>
        <begin position="55"/>
        <end position="96"/>
    </location>
</feature>
<gene>
    <name evidence="2" type="ORF">GCM10011574_51220</name>
</gene>
<evidence type="ECO:0000313" key="3">
    <source>
        <dbReference type="Proteomes" id="UP000653480"/>
    </source>
</evidence>
<reference evidence="2" key="1">
    <citation type="journal article" date="2014" name="Int. J. Syst. Evol. Microbiol.">
        <title>Complete genome sequence of Corynebacterium casei LMG S-19264T (=DSM 44701T), isolated from a smear-ripened cheese.</title>
        <authorList>
            <consortium name="US DOE Joint Genome Institute (JGI-PGF)"/>
            <person name="Walter F."/>
            <person name="Albersmeier A."/>
            <person name="Kalinowski J."/>
            <person name="Ruckert C."/>
        </authorList>
    </citation>
    <scope>NUCLEOTIDE SEQUENCE</scope>
    <source>
        <strain evidence="2">CGMCC 4.7138</strain>
    </source>
</reference>
<organism evidence="2 3">
    <name type="scientific">Microbispora bryophytorum</name>
    <dbReference type="NCBI Taxonomy" id="1460882"/>
    <lineage>
        <taxon>Bacteria</taxon>
        <taxon>Bacillati</taxon>
        <taxon>Actinomycetota</taxon>
        <taxon>Actinomycetes</taxon>
        <taxon>Streptosporangiales</taxon>
        <taxon>Streptosporangiaceae</taxon>
        <taxon>Microbispora</taxon>
    </lineage>
</organism>
<evidence type="ECO:0000313" key="2">
    <source>
        <dbReference type="EMBL" id="GGO22680.1"/>
    </source>
</evidence>
<keyword evidence="3" id="KW-1185">Reference proteome</keyword>
<protein>
    <submittedName>
        <fullName evidence="2">Uncharacterized protein</fullName>
    </submittedName>
</protein>
<dbReference type="EMBL" id="BMMN01000010">
    <property type="protein sequence ID" value="GGO22680.1"/>
    <property type="molecule type" value="Genomic_DNA"/>
</dbReference>
<feature type="compositionally biased region" description="Low complexity" evidence="1">
    <location>
        <begin position="86"/>
        <end position="96"/>
    </location>
</feature>
<proteinExistence type="predicted"/>
<dbReference type="AlphaFoldDB" id="A0A8H9H303"/>
<sequence>MTGAGELPGEGGDVHVLAAGVDTAEGGEWAGVLRDHGDLHWGFLQERQWRVPGSGIRESRCAGPAMGTAAGRGVREQPARRRSRRLPAAARGGRAARWGPVEAVPVREVGKEMPPVPGALRSGWGEIR</sequence>
<evidence type="ECO:0000256" key="1">
    <source>
        <dbReference type="SAM" id="MobiDB-lite"/>
    </source>
</evidence>
<dbReference type="Proteomes" id="UP000653480">
    <property type="component" value="Unassembled WGS sequence"/>
</dbReference>
<accession>A0A8H9H303</accession>
<name>A0A8H9H303_9ACTN</name>